<dbReference type="EMBL" id="CP090894">
    <property type="protein sequence ID" value="ULT95362.1"/>
    <property type="molecule type" value="Genomic_DNA"/>
</dbReference>
<gene>
    <name evidence="4" type="ORF">L3Y34_004232</name>
    <name evidence="5" type="ORF">L5515_011351</name>
</gene>
<feature type="chain" id="PRO_5044706663" description="EGF-like domain-containing protein" evidence="2">
    <location>
        <begin position="21"/>
        <end position="269"/>
    </location>
</feature>
<evidence type="ECO:0000313" key="5">
    <source>
        <dbReference type="EMBL" id="UMM28568.1"/>
    </source>
</evidence>
<evidence type="ECO:0000256" key="2">
    <source>
        <dbReference type="SAM" id="SignalP"/>
    </source>
</evidence>
<dbReference type="EMBL" id="CP092623">
    <property type="protein sequence ID" value="UMM28568.1"/>
    <property type="molecule type" value="Genomic_DNA"/>
</dbReference>
<feature type="transmembrane region" description="Helical" evidence="1">
    <location>
        <begin position="160"/>
        <end position="177"/>
    </location>
</feature>
<reference evidence="5 7" key="1">
    <citation type="submission" date="2022-04" db="EMBL/GenBank/DDBJ databases">
        <title>Chromosome-level reference genomes for two strains of Caenorhabditis briggsae: an improved platform for comparative genomics.</title>
        <authorList>
            <person name="Stevens L."/>
            <person name="Andersen E."/>
        </authorList>
    </citation>
    <scope>NUCLEOTIDE SEQUENCE [LARGE SCALE GENOMIC DNA]</scope>
    <source>
        <strain evidence="5">VX34</strain>
        <tissue evidence="5">Whole-organism</tissue>
    </source>
</reference>
<name>A0AAE9ADB5_CAEBR</name>
<keyword evidence="1" id="KW-0472">Membrane</keyword>
<dbReference type="Proteomes" id="UP000827892">
    <property type="component" value="Chromosome IV"/>
</dbReference>
<evidence type="ECO:0000256" key="1">
    <source>
        <dbReference type="SAM" id="Phobius"/>
    </source>
</evidence>
<dbReference type="KEGG" id="cbr:CBG_06043"/>
<feature type="domain" description="EGF-like" evidence="3">
    <location>
        <begin position="102"/>
        <end position="113"/>
    </location>
</feature>
<dbReference type="Proteomes" id="UP000829354">
    <property type="component" value="Chromosome IV"/>
</dbReference>
<evidence type="ECO:0000313" key="6">
    <source>
        <dbReference type="Proteomes" id="UP000827892"/>
    </source>
</evidence>
<dbReference type="PROSITE" id="PS01186">
    <property type="entry name" value="EGF_2"/>
    <property type="match status" value="1"/>
</dbReference>
<dbReference type="InterPro" id="IPR000742">
    <property type="entry name" value="EGF"/>
</dbReference>
<evidence type="ECO:0000259" key="3">
    <source>
        <dbReference type="PROSITE" id="PS01186"/>
    </source>
</evidence>
<feature type="signal peptide" evidence="2">
    <location>
        <begin position="1"/>
        <end position="20"/>
    </location>
</feature>
<organism evidence="4 6">
    <name type="scientific">Caenorhabditis briggsae</name>
    <dbReference type="NCBI Taxonomy" id="6238"/>
    <lineage>
        <taxon>Eukaryota</taxon>
        <taxon>Metazoa</taxon>
        <taxon>Ecdysozoa</taxon>
        <taxon>Nematoda</taxon>
        <taxon>Chromadorea</taxon>
        <taxon>Rhabditida</taxon>
        <taxon>Rhabditina</taxon>
        <taxon>Rhabditomorpha</taxon>
        <taxon>Rhabditoidea</taxon>
        <taxon>Rhabditidae</taxon>
        <taxon>Peloderinae</taxon>
        <taxon>Caenorhabditis</taxon>
    </lineage>
</organism>
<dbReference type="OMA" id="ETCEYIM"/>
<protein>
    <recommendedName>
        <fullName evidence="3">EGF-like domain-containing protein</fullName>
    </recommendedName>
</protein>
<dbReference type="AlphaFoldDB" id="A0AAE9ADB5"/>
<evidence type="ECO:0000313" key="7">
    <source>
        <dbReference type="Proteomes" id="UP000829354"/>
    </source>
</evidence>
<keyword evidence="1" id="KW-1133">Transmembrane helix</keyword>
<keyword evidence="1" id="KW-0812">Transmembrane</keyword>
<reference evidence="4 6" key="2">
    <citation type="submission" date="2022-05" db="EMBL/GenBank/DDBJ databases">
        <title>Chromosome-level reference genomes for two strains of Caenorhabditis briggsae: an improved platform for comparative genomics.</title>
        <authorList>
            <person name="Stevens L."/>
            <person name="Andersen E.C."/>
        </authorList>
    </citation>
    <scope>NUCLEOTIDE SEQUENCE [LARGE SCALE GENOMIC DNA]</scope>
    <source>
        <strain evidence="4">QX1410_ONT</strain>
        <tissue evidence="4">Whole-organism</tissue>
    </source>
</reference>
<evidence type="ECO:0000313" key="4">
    <source>
        <dbReference type="EMBL" id="ULT95362.1"/>
    </source>
</evidence>
<accession>A0AAE9ADB5</accession>
<sequence length="269" mass="31335">MIVRSVRIFVTIAFLEMISSSEVKSNNFDPDDCYEPGTNFKENEKNLGYCPCKYGYGGPTCFEIFDCVSGHLRMENCSREIHHEYDLQWRCAATEKEIVKICTCPEGFRGETCEFILENTLSTYWQTVGQSQKFFEVIYNKSDSCMRIIGTKILRSVLEYRRLIMVVTFIAILGLAWRHTQRQRRRMTHSVNCQSARSRVLNLDNFKNPNFYHLVDSRSLEEADGEIRLPEKKRIEEDSVSRFTEVSEVSEDVDVEISIPKVSRPHLHI</sequence>
<proteinExistence type="predicted"/>
<keyword evidence="2" id="KW-0732">Signal</keyword>
<keyword evidence="7" id="KW-1185">Reference proteome</keyword>